<evidence type="ECO:0000256" key="3">
    <source>
        <dbReference type="ARBA" id="ARBA00022729"/>
    </source>
</evidence>
<dbReference type="InterPro" id="IPR002591">
    <property type="entry name" value="Phosphodiest/P_Trfase"/>
</dbReference>
<evidence type="ECO:0000313" key="6">
    <source>
        <dbReference type="EMBL" id="GGD75790.1"/>
    </source>
</evidence>
<dbReference type="CDD" id="cd16016">
    <property type="entry name" value="AP-SPAP"/>
    <property type="match status" value="1"/>
</dbReference>
<dbReference type="EMBL" id="BMKK01000011">
    <property type="protein sequence ID" value="GGD75790.1"/>
    <property type="molecule type" value="Genomic_DNA"/>
</dbReference>
<dbReference type="Gene3D" id="3.40.720.10">
    <property type="entry name" value="Alkaline Phosphatase, subunit A"/>
    <property type="match status" value="1"/>
</dbReference>
<dbReference type="NCBIfam" id="NF042991">
    <property type="entry name" value="alk_phos_PafA"/>
    <property type="match status" value="1"/>
</dbReference>
<protein>
    <submittedName>
        <fullName evidence="6">Alkaline phosphatase family protein</fullName>
    </submittedName>
</protein>
<proteinExistence type="predicted"/>
<dbReference type="SUPFAM" id="SSF53649">
    <property type="entry name" value="Alkaline phosphatase-like"/>
    <property type="match status" value="1"/>
</dbReference>
<feature type="active site" description="Phosphothreonine intermediate" evidence="4">
    <location>
        <position position="44"/>
    </location>
</feature>
<evidence type="ECO:0000313" key="7">
    <source>
        <dbReference type="Proteomes" id="UP000609064"/>
    </source>
</evidence>
<gene>
    <name evidence="6" type="primary">pafA</name>
    <name evidence="6" type="ORF">GCM10011514_44650</name>
</gene>
<keyword evidence="3" id="KW-0732">Signal</keyword>
<reference evidence="6" key="1">
    <citation type="journal article" date="2014" name="Int. J. Syst. Evol. Microbiol.">
        <title>Complete genome sequence of Corynebacterium casei LMG S-19264T (=DSM 44701T), isolated from a smear-ripened cheese.</title>
        <authorList>
            <consortium name="US DOE Joint Genome Institute (JGI-PGF)"/>
            <person name="Walter F."/>
            <person name="Albersmeier A."/>
            <person name="Kalinowski J."/>
            <person name="Ruckert C."/>
        </authorList>
    </citation>
    <scope>NUCLEOTIDE SEQUENCE</scope>
    <source>
        <strain evidence="6">CGMCC 1.15958</strain>
    </source>
</reference>
<dbReference type="Pfam" id="PF01663">
    <property type="entry name" value="Phosphodiest"/>
    <property type="match status" value="1"/>
</dbReference>
<dbReference type="Proteomes" id="UP000609064">
    <property type="component" value="Unassembled WGS sequence"/>
</dbReference>
<sequence>MVDQMRYDYLYRYYDKYTEGGFKRLMNEGFNCKNNHYHYASTITGPGHAAVYTGSVPAVNGIIGNEWYDPLANRSVYVAEDTTVRAVGTDAAAVEGKRSPVNMHTTTITDQLKIASEFRSKVIGIAVKDRGGILPAGHSADAAYWFDAKSGNWITSTYYMNDLPQWVKDFNALKMPDKLMAQKWETLLPIEQYTESEADNQEYENVMSGEKLPVFPHTVANYGAIPASPYGNTITKEITLAALKNEKMGQGKETDFLCVSFSTPDYVGHATGTHSIEIEDIYLRLDRDIAEVLSKLDATLGKGNYLVFLTADHGVTDIAGFLKKHKIPSGTIELGKEVSYLNGEIAAKFGEGKWIKAQDNYQLYLDHELMAKKNVSMNQVYELVKDKMLILGSSVYQVVNLHDISSATIPPFYKPLIENIYNPKRSGDIMLLFEPAWYSGYKKGTTHGTMWQSDRHVPLVWYGWKIPQGETVQQTYIADIAATLAALLNVLEPNGCVGSPIKDIFSKK</sequence>
<feature type="binding site" evidence="5">
    <location>
        <begin position="128"/>
        <end position="130"/>
    </location>
    <ligand>
        <name>substrate</name>
    </ligand>
</feature>
<dbReference type="PANTHER" id="PTHR10151:SF120">
    <property type="entry name" value="BIS(5'-ADENOSYL)-TRIPHOSPHATASE"/>
    <property type="match status" value="1"/>
</dbReference>
<reference evidence="6" key="2">
    <citation type="submission" date="2020-09" db="EMBL/GenBank/DDBJ databases">
        <authorList>
            <person name="Sun Q."/>
            <person name="Zhou Y."/>
        </authorList>
    </citation>
    <scope>NUCLEOTIDE SEQUENCE</scope>
    <source>
        <strain evidence="6">CGMCC 1.15958</strain>
    </source>
</reference>
<dbReference type="PIRSF" id="PIRSF031924">
    <property type="entry name" value="Pi-irrepressible_AP"/>
    <property type="match status" value="1"/>
</dbReference>
<comment type="caution">
    <text evidence="6">The sequence shown here is derived from an EMBL/GenBank/DDBJ whole genome shotgun (WGS) entry which is preliminary data.</text>
</comment>
<dbReference type="PANTHER" id="PTHR10151">
    <property type="entry name" value="ECTONUCLEOTIDE PYROPHOSPHATASE/PHOSPHODIESTERASE"/>
    <property type="match status" value="1"/>
</dbReference>
<dbReference type="Gene3D" id="3.30.1360.150">
    <property type="match status" value="1"/>
</dbReference>
<evidence type="ECO:0000256" key="5">
    <source>
        <dbReference type="PIRSR" id="PIRSR031924-51"/>
    </source>
</evidence>
<evidence type="ECO:0000256" key="4">
    <source>
        <dbReference type="PIRSR" id="PIRSR031924-50"/>
    </source>
</evidence>
<dbReference type="AlphaFoldDB" id="A0A917DVZ5"/>
<organism evidence="6 7">
    <name type="scientific">Emticicia aquatilis</name>
    <dbReference type="NCBI Taxonomy" id="1537369"/>
    <lineage>
        <taxon>Bacteria</taxon>
        <taxon>Pseudomonadati</taxon>
        <taxon>Bacteroidota</taxon>
        <taxon>Cytophagia</taxon>
        <taxon>Cytophagales</taxon>
        <taxon>Leadbetterellaceae</taxon>
        <taxon>Emticicia</taxon>
    </lineage>
</organism>
<dbReference type="GO" id="GO:0046872">
    <property type="term" value="F:metal ion binding"/>
    <property type="evidence" value="ECO:0007669"/>
    <property type="project" value="UniProtKB-KW"/>
</dbReference>
<keyword evidence="2" id="KW-0479">Metal-binding</keyword>
<dbReference type="InterPro" id="IPR017850">
    <property type="entry name" value="Alkaline_phosphatase_core_sf"/>
</dbReference>
<keyword evidence="1 4" id="KW-0597">Phosphoprotein</keyword>
<evidence type="ECO:0000256" key="2">
    <source>
        <dbReference type="ARBA" id="ARBA00022723"/>
    </source>
</evidence>
<dbReference type="InterPro" id="IPR026263">
    <property type="entry name" value="Alkaline_phosphatase_prok"/>
</dbReference>
<accession>A0A917DVZ5</accession>
<dbReference type="GO" id="GO:0004035">
    <property type="term" value="F:alkaline phosphatase activity"/>
    <property type="evidence" value="ECO:0007669"/>
    <property type="project" value="InterPro"/>
</dbReference>
<name>A0A917DVZ5_9BACT</name>
<feature type="binding site" evidence="5">
    <location>
        <position position="65"/>
    </location>
    <ligand>
        <name>substrate</name>
    </ligand>
</feature>
<evidence type="ECO:0000256" key="1">
    <source>
        <dbReference type="ARBA" id="ARBA00022553"/>
    </source>
</evidence>
<keyword evidence="7" id="KW-1185">Reference proteome</keyword>